<reference evidence="2" key="1">
    <citation type="journal article" date="2014" name="Front. Microbiol.">
        <title>High frequency of phylogenetically diverse reductive dehalogenase-homologous genes in deep subseafloor sedimentary metagenomes.</title>
        <authorList>
            <person name="Kawai M."/>
            <person name="Futagami T."/>
            <person name="Toyoda A."/>
            <person name="Takaki Y."/>
            <person name="Nishi S."/>
            <person name="Hori S."/>
            <person name="Arai W."/>
            <person name="Tsubouchi T."/>
            <person name="Morono Y."/>
            <person name="Uchiyama I."/>
            <person name="Ito T."/>
            <person name="Fujiyama A."/>
            <person name="Inagaki F."/>
            <person name="Takami H."/>
        </authorList>
    </citation>
    <scope>NUCLEOTIDE SEQUENCE</scope>
    <source>
        <strain evidence="2">Expedition CK06-06</strain>
    </source>
</reference>
<feature type="domain" description="SMP-30/Gluconolactonase/LRE-like region" evidence="1">
    <location>
        <begin position="18"/>
        <end position="102"/>
    </location>
</feature>
<dbReference type="InterPro" id="IPR013658">
    <property type="entry name" value="SGL"/>
</dbReference>
<dbReference type="Pfam" id="PF08450">
    <property type="entry name" value="SGL"/>
    <property type="match status" value="1"/>
</dbReference>
<dbReference type="InterPro" id="IPR011042">
    <property type="entry name" value="6-blade_b-propeller_TolB-like"/>
</dbReference>
<sequence length="151" mass="16468">MPAGEIITLLHEFTVAPPKGNILWVSETCRNEILHLELMEDGITISPIAGVTIPYRFTGSPGGPDSIAVDMEGNVYQCLIHQGRILILNKRGFPIAHVLVPGRDEGKHLMTPNLAFKPDTDEAFMIACGEGGAWVYKFNGLAKGLTLFSHQ</sequence>
<dbReference type="SUPFAM" id="SSF63829">
    <property type="entry name" value="Calcium-dependent phosphotriesterase"/>
    <property type="match status" value="1"/>
</dbReference>
<dbReference type="EMBL" id="BARU01005599">
    <property type="protein sequence ID" value="GAH38695.1"/>
    <property type="molecule type" value="Genomic_DNA"/>
</dbReference>
<accession>X1G1L5</accession>
<name>X1G1L5_9ZZZZ</name>
<dbReference type="Gene3D" id="2.120.10.30">
    <property type="entry name" value="TolB, C-terminal domain"/>
    <property type="match status" value="1"/>
</dbReference>
<proteinExistence type="predicted"/>
<gene>
    <name evidence="2" type="ORF">S03H2_10931</name>
</gene>
<protein>
    <recommendedName>
        <fullName evidence="1">SMP-30/Gluconolactonase/LRE-like region domain-containing protein</fullName>
    </recommendedName>
</protein>
<dbReference type="AlphaFoldDB" id="X1G1L5"/>
<organism evidence="2">
    <name type="scientific">marine sediment metagenome</name>
    <dbReference type="NCBI Taxonomy" id="412755"/>
    <lineage>
        <taxon>unclassified sequences</taxon>
        <taxon>metagenomes</taxon>
        <taxon>ecological metagenomes</taxon>
    </lineage>
</organism>
<comment type="caution">
    <text evidence="2">The sequence shown here is derived from an EMBL/GenBank/DDBJ whole genome shotgun (WGS) entry which is preliminary data.</text>
</comment>
<evidence type="ECO:0000313" key="2">
    <source>
        <dbReference type="EMBL" id="GAH38695.1"/>
    </source>
</evidence>
<evidence type="ECO:0000259" key="1">
    <source>
        <dbReference type="Pfam" id="PF08450"/>
    </source>
</evidence>